<proteinExistence type="predicted"/>
<name>A0A8K0DKA4_IGNLU</name>
<dbReference type="Proteomes" id="UP000801492">
    <property type="component" value="Unassembled WGS sequence"/>
</dbReference>
<accession>A0A8K0DKA4</accession>
<evidence type="ECO:0000313" key="3">
    <source>
        <dbReference type="EMBL" id="KAF2902005.1"/>
    </source>
</evidence>
<evidence type="ECO:0000313" key="4">
    <source>
        <dbReference type="Proteomes" id="UP000801492"/>
    </source>
</evidence>
<gene>
    <name evidence="3" type="ORF">ILUMI_04180</name>
</gene>
<feature type="region of interest" description="Disordered" evidence="1">
    <location>
        <begin position="1"/>
        <end position="45"/>
    </location>
</feature>
<reference evidence="3" key="1">
    <citation type="submission" date="2019-08" db="EMBL/GenBank/DDBJ databases">
        <title>The genome of the North American firefly Photinus pyralis.</title>
        <authorList>
            <consortium name="Photinus pyralis genome working group"/>
            <person name="Fallon T.R."/>
            <person name="Sander Lower S.E."/>
            <person name="Weng J.-K."/>
        </authorList>
    </citation>
    <scope>NUCLEOTIDE SEQUENCE</scope>
    <source>
        <strain evidence="3">TRF0915ILg1</strain>
        <tissue evidence="3">Whole body</tissue>
    </source>
</reference>
<protein>
    <recommendedName>
        <fullName evidence="2">PiggyBac transposable element-derived protein domain-containing protein</fullName>
    </recommendedName>
</protein>
<evidence type="ECO:0000256" key="1">
    <source>
        <dbReference type="SAM" id="MobiDB-lite"/>
    </source>
</evidence>
<dbReference type="EMBL" id="VTPC01001422">
    <property type="protein sequence ID" value="KAF2902005.1"/>
    <property type="molecule type" value="Genomic_DNA"/>
</dbReference>
<keyword evidence="4" id="KW-1185">Reference proteome</keyword>
<sequence>MSQKELEADSEAENDHISERSADSEHDIEEDDDENKGSRNELENLGCSTNSEYVGKAAYTSEEYITLDKKLKAFRRRWSFRQFIPNKPAKYGLKIFALVNAKTVYILNQAVYVVKHPPGPFDFSNKPEDTIMRLCKPFAKFSRNITYKIPLTFLQTKNRPEKQGSSHHSDKINKCTGDERKPEIITFYNSTKGAVDVVDYLSSNIMTCSEIAADDR</sequence>
<dbReference type="PANTHER" id="PTHR46599">
    <property type="entry name" value="PIGGYBAC TRANSPOSABLE ELEMENT-DERIVED PROTEIN 4"/>
    <property type="match status" value="1"/>
</dbReference>
<dbReference type="OrthoDB" id="10057959at2759"/>
<dbReference type="InterPro" id="IPR029526">
    <property type="entry name" value="PGBD"/>
</dbReference>
<comment type="caution">
    <text evidence="3">The sequence shown here is derived from an EMBL/GenBank/DDBJ whole genome shotgun (WGS) entry which is preliminary data.</text>
</comment>
<feature type="domain" description="PiggyBac transposable element-derived protein" evidence="2">
    <location>
        <begin position="50"/>
        <end position="145"/>
    </location>
</feature>
<dbReference type="Pfam" id="PF13843">
    <property type="entry name" value="DDE_Tnp_1_7"/>
    <property type="match status" value="1"/>
</dbReference>
<evidence type="ECO:0000259" key="2">
    <source>
        <dbReference type="Pfam" id="PF13843"/>
    </source>
</evidence>
<organism evidence="3 4">
    <name type="scientific">Ignelater luminosus</name>
    <name type="common">Cucubano</name>
    <name type="synonym">Pyrophorus luminosus</name>
    <dbReference type="NCBI Taxonomy" id="2038154"/>
    <lineage>
        <taxon>Eukaryota</taxon>
        <taxon>Metazoa</taxon>
        <taxon>Ecdysozoa</taxon>
        <taxon>Arthropoda</taxon>
        <taxon>Hexapoda</taxon>
        <taxon>Insecta</taxon>
        <taxon>Pterygota</taxon>
        <taxon>Neoptera</taxon>
        <taxon>Endopterygota</taxon>
        <taxon>Coleoptera</taxon>
        <taxon>Polyphaga</taxon>
        <taxon>Elateriformia</taxon>
        <taxon>Elateroidea</taxon>
        <taxon>Elateridae</taxon>
        <taxon>Agrypninae</taxon>
        <taxon>Pyrophorini</taxon>
        <taxon>Ignelater</taxon>
    </lineage>
</organism>
<feature type="compositionally biased region" description="Basic and acidic residues" evidence="1">
    <location>
        <begin position="1"/>
        <end position="25"/>
    </location>
</feature>
<dbReference type="AlphaFoldDB" id="A0A8K0DKA4"/>
<dbReference type="PANTHER" id="PTHR46599:SF3">
    <property type="entry name" value="PIGGYBAC TRANSPOSABLE ELEMENT-DERIVED PROTEIN 4"/>
    <property type="match status" value="1"/>
</dbReference>